<accession>A0ABV0TL29</accession>
<organism evidence="2 3">
    <name type="scientific">Ilyodon furcidens</name>
    <name type="common">goldbreast splitfin</name>
    <dbReference type="NCBI Taxonomy" id="33524"/>
    <lineage>
        <taxon>Eukaryota</taxon>
        <taxon>Metazoa</taxon>
        <taxon>Chordata</taxon>
        <taxon>Craniata</taxon>
        <taxon>Vertebrata</taxon>
        <taxon>Euteleostomi</taxon>
        <taxon>Actinopterygii</taxon>
        <taxon>Neopterygii</taxon>
        <taxon>Teleostei</taxon>
        <taxon>Neoteleostei</taxon>
        <taxon>Acanthomorphata</taxon>
        <taxon>Ovalentaria</taxon>
        <taxon>Atherinomorphae</taxon>
        <taxon>Cyprinodontiformes</taxon>
        <taxon>Goodeidae</taxon>
        <taxon>Ilyodon</taxon>
    </lineage>
</organism>
<protein>
    <submittedName>
        <fullName evidence="2">Uncharacterized protein</fullName>
    </submittedName>
</protein>
<name>A0ABV0TL29_9TELE</name>
<gene>
    <name evidence="2" type="ORF">ILYODFUR_023656</name>
</gene>
<evidence type="ECO:0000313" key="3">
    <source>
        <dbReference type="Proteomes" id="UP001482620"/>
    </source>
</evidence>
<sequence>MAISPPTFSCSTSTHNNSPQTTSSHLAMTTPARCMCKHVSCTAVQQRQNQGMQQGTTAGELVYHTDTFSCQTLQHRQEKPGFAPSKLSGNVRCLSGTQTNA</sequence>
<reference evidence="2 3" key="1">
    <citation type="submission" date="2021-06" db="EMBL/GenBank/DDBJ databases">
        <authorList>
            <person name="Palmer J.M."/>
        </authorList>
    </citation>
    <scope>NUCLEOTIDE SEQUENCE [LARGE SCALE GENOMIC DNA]</scope>
    <source>
        <strain evidence="3">if_2019</strain>
        <tissue evidence="2">Muscle</tissue>
    </source>
</reference>
<feature type="region of interest" description="Disordered" evidence="1">
    <location>
        <begin position="1"/>
        <end position="24"/>
    </location>
</feature>
<evidence type="ECO:0000313" key="2">
    <source>
        <dbReference type="EMBL" id="MEQ2233612.1"/>
    </source>
</evidence>
<proteinExistence type="predicted"/>
<feature type="region of interest" description="Disordered" evidence="1">
    <location>
        <begin position="81"/>
        <end position="101"/>
    </location>
</feature>
<dbReference type="EMBL" id="JAHRIQ010037484">
    <property type="protein sequence ID" value="MEQ2233612.1"/>
    <property type="molecule type" value="Genomic_DNA"/>
</dbReference>
<evidence type="ECO:0000256" key="1">
    <source>
        <dbReference type="SAM" id="MobiDB-lite"/>
    </source>
</evidence>
<keyword evidence="3" id="KW-1185">Reference proteome</keyword>
<dbReference type="Proteomes" id="UP001482620">
    <property type="component" value="Unassembled WGS sequence"/>
</dbReference>
<comment type="caution">
    <text evidence="2">The sequence shown here is derived from an EMBL/GenBank/DDBJ whole genome shotgun (WGS) entry which is preliminary data.</text>
</comment>